<proteinExistence type="predicted"/>
<evidence type="ECO:0000313" key="1">
    <source>
        <dbReference type="EnsemblPlants" id="Bo17447s010.1"/>
    </source>
</evidence>
<accession>A0A0D3A0D1</accession>
<organism evidence="1 2">
    <name type="scientific">Brassica oleracea var. oleracea</name>
    <dbReference type="NCBI Taxonomy" id="109376"/>
    <lineage>
        <taxon>Eukaryota</taxon>
        <taxon>Viridiplantae</taxon>
        <taxon>Streptophyta</taxon>
        <taxon>Embryophyta</taxon>
        <taxon>Tracheophyta</taxon>
        <taxon>Spermatophyta</taxon>
        <taxon>Magnoliopsida</taxon>
        <taxon>eudicotyledons</taxon>
        <taxon>Gunneridae</taxon>
        <taxon>Pentapetalae</taxon>
        <taxon>rosids</taxon>
        <taxon>malvids</taxon>
        <taxon>Brassicales</taxon>
        <taxon>Brassicaceae</taxon>
        <taxon>Brassiceae</taxon>
        <taxon>Brassica</taxon>
    </lineage>
</organism>
<sequence>MTSSLMTMSTSSLLNIVGGNSGSIKNGDHTTCPKMVQRTKGRNVRTRGRNKRRWWSTMKRLGLLVLRLAKQPNGGSTGMKQLLIK</sequence>
<dbReference type="Proteomes" id="UP000032141">
    <property type="component" value="Unassembled WGS sequence"/>
</dbReference>
<keyword evidence="2" id="KW-1185">Reference proteome</keyword>
<name>A0A0D3A0D1_BRAOL</name>
<evidence type="ECO:0000313" key="2">
    <source>
        <dbReference type="Proteomes" id="UP000032141"/>
    </source>
</evidence>
<dbReference type="EnsemblPlants" id="Bo17447s010.1">
    <property type="protein sequence ID" value="Bo17447s010.1"/>
    <property type="gene ID" value="Bo17447s010"/>
</dbReference>
<protein>
    <submittedName>
        <fullName evidence="1">Uncharacterized protein</fullName>
    </submittedName>
</protein>
<reference evidence="1" key="2">
    <citation type="submission" date="2015-06" db="UniProtKB">
        <authorList>
            <consortium name="EnsemblPlants"/>
        </authorList>
    </citation>
    <scope>IDENTIFICATION</scope>
</reference>
<reference evidence="1" key="1">
    <citation type="journal article" date="2014" name="Genome Biol.">
        <title>Transcriptome and methylome profiling reveals relics of genome dominance in the mesopolyploid Brassica oleracea.</title>
        <authorList>
            <person name="Parkin I.A."/>
            <person name="Koh C."/>
            <person name="Tang H."/>
            <person name="Robinson S.J."/>
            <person name="Kagale S."/>
            <person name="Clarke W.E."/>
            <person name="Town C.D."/>
            <person name="Nixon J."/>
            <person name="Krishnakumar V."/>
            <person name="Bidwell S.L."/>
            <person name="Denoeud F."/>
            <person name="Belcram H."/>
            <person name="Links M.G."/>
            <person name="Just J."/>
            <person name="Clarke C."/>
            <person name="Bender T."/>
            <person name="Huebert T."/>
            <person name="Mason A.S."/>
            <person name="Pires J.C."/>
            <person name="Barker G."/>
            <person name="Moore J."/>
            <person name="Walley P.G."/>
            <person name="Manoli S."/>
            <person name="Batley J."/>
            <person name="Edwards D."/>
            <person name="Nelson M.N."/>
            <person name="Wang X."/>
            <person name="Paterson A.H."/>
            <person name="King G."/>
            <person name="Bancroft I."/>
            <person name="Chalhoub B."/>
            <person name="Sharpe A.G."/>
        </authorList>
    </citation>
    <scope>NUCLEOTIDE SEQUENCE [LARGE SCALE GENOMIC DNA]</scope>
    <source>
        <strain evidence="1">cv. TO1000</strain>
    </source>
</reference>
<dbReference type="HOGENOM" id="CLU_2515807_0_0_1"/>
<dbReference type="AlphaFoldDB" id="A0A0D3A0D1"/>
<dbReference type="Gramene" id="Bo17447s010.1">
    <property type="protein sequence ID" value="Bo17447s010.1"/>
    <property type="gene ID" value="Bo17447s010"/>
</dbReference>